<protein>
    <recommendedName>
        <fullName evidence="3">EAL domain-containing protein</fullName>
    </recommendedName>
</protein>
<dbReference type="Proteomes" id="UP000443582">
    <property type="component" value="Unassembled WGS sequence"/>
</dbReference>
<comment type="caution">
    <text evidence="1">The sequence shown here is derived from an EMBL/GenBank/DDBJ whole genome shotgun (WGS) entry which is preliminary data.</text>
</comment>
<gene>
    <name evidence="1" type="ORF">DAY19_14930</name>
</gene>
<dbReference type="RefSeq" id="WP_115363940.1">
    <property type="nucleotide sequence ID" value="NZ_QDKL01000004.1"/>
</dbReference>
<sequence length="221" mass="25783">MNIVLDGIYDKRSLQVAKTLAKGCYGFDFRPRSFNFIQGYVLEELLNAHDLKQDDIVELHFENDSEFIIKSIVDTVEKYHPKVRLNFGLSSNHDKKILEAFNRAFSITFDEKDNLVYEKISSPLCQSVVLNYEFLHSMADKGLLNSFIVNFYSKVMRVKNEKFQLGIKLNWNSNISMSVIESLDPDYLKFEINSQVERCYRNIDATKLSEYIEYARKTLAI</sequence>
<dbReference type="EMBL" id="QDKL01000004">
    <property type="protein sequence ID" value="RZF20452.1"/>
    <property type="molecule type" value="Genomic_DNA"/>
</dbReference>
<proteinExistence type="predicted"/>
<organism evidence="1 2">
    <name type="scientific">Halobacteriovorax vibrionivorans</name>
    <dbReference type="NCBI Taxonomy" id="2152716"/>
    <lineage>
        <taxon>Bacteria</taxon>
        <taxon>Pseudomonadati</taxon>
        <taxon>Bdellovibrionota</taxon>
        <taxon>Bacteriovoracia</taxon>
        <taxon>Bacteriovoracales</taxon>
        <taxon>Halobacteriovoraceae</taxon>
        <taxon>Halobacteriovorax</taxon>
    </lineage>
</organism>
<name>A0ABY0IGG7_9BACT</name>
<evidence type="ECO:0008006" key="3">
    <source>
        <dbReference type="Google" id="ProtNLM"/>
    </source>
</evidence>
<evidence type="ECO:0000313" key="2">
    <source>
        <dbReference type="Proteomes" id="UP000443582"/>
    </source>
</evidence>
<accession>A0ABY0IGG7</accession>
<evidence type="ECO:0000313" key="1">
    <source>
        <dbReference type="EMBL" id="RZF20452.1"/>
    </source>
</evidence>
<reference evidence="2" key="1">
    <citation type="journal article" date="2019" name="Int. J. Syst. Evol. Microbiol.">
        <title>Halobacteriovorax valvorus sp. nov., a novel prokaryotic predator isolated from coastal seawater of China.</title>
        <authorList>
            <person name="Chen M.-X."/>
        </authorList>
    </citation>
    <scope>NUCLEOTIDE SEQUENCE [LARGE SCALE GENOMIC DNA]</scope>
    <source>
        <strain evidence="2">BL9</strain>
    </source>
</reference>
<keyword evidence="2" id="KW-1185">Reference proteome</keyword>